<feature type="region of interest" description="Disordered" evidence="1">
    <location>
        <begin position="55"/>
        <end position="78"/>
    </location>
</feature>
<feature type="compositionally biased region" description="Polar residues" evidence="1">
    <location>
        <begin position="62"/>
        <end position="78"/>
    </location>
</feature>
<reference evidence="2 3" key="1">
    <citation type="submission" date="2021-05" db="EMBL/GenBank/DDBJ databases">
        <title>Draft Genome Sequences of Clinical Respiratory Isolates of Mycobacterium goodii Recovered in Ireland.</title>
        <authorList>
            <person name="Flanagan P.R."/>
            <person name="Mok S."/>
            <person name="Roycroft E."/>
            <person name="Rogers T.R."/>
            <person name="Fitzgibbon M."/>
        </authorList>
    </citation>
    <scope>NUCLEOTIDE SEQUENCE [LARGE SCALE GENOMIC DNA]</scope>
    <source>
        <strain evidence="2 3">14IE55</strain>
    </source>
</reference>
<name>A0ABS6HUJ4_MYCGD</name>
<comment type="caution">
    <text evidence="2">The sequence shown here is derived from an EMBL/GenBank/DDBJ whole genome shotgun (WGS) entry which is preliminary data.</text>
</comment>
<evidence type="ECO:0000313" key="2">
    <source>
        <dbReference type="EMBL" id="MBU8826351.1"/>
    </source>
</evidence>
<evidence type="ECO:0000313" key="3">
    <source>
        <dbReference type="Proteomes" id="UP000696413"/>
    </source>
</evidence>
<dbReference type="RefSeq" id="WP_214395750.1">
    <property type="nucleotide sequence ID" value="NZ_JAHBOL010000027.1"/>
</dbReference>
<proteinExistence type="predicted"/>
<accession>A0ABS6HUJ4</accession>
<dbReference type="Proteomes" id="UP000696413">
    <property type="component" value="Unassembled WGS sequence"/>
</dbReference>
<dbReference type="EMBL" id="JAHBOM010000024">
    <property type="protein sequence ID" value="MBU8826351.1"/>
    <property type="molecule type" value="Genomic_DNA"/>
</dbReference>
<evidence type="ECO:0000256" key="1">
    <source>
        <dbReference type="SAM" id="MobiDB-lite"/>
    </source>
</evidence>
<evidence type="ECO:0008006" key="4">
    <source>
        <dbReference type="Google" id="ProtNLM"/>
    </source>
</evidence>
<organism evidence="2 3">
    <name type="scientific">Mycolicibacterium goodii</name>
    <name type="common">Mycobacterium goodii</name>
    <dbReference type="NCBI Taxonomy" id="134601"/>
    <lineage>
        <taxon>Bacteria</taxon>
        <taxon>Bacillati</taxon>
        <taxon>Actinomycetota</taxon>
        <taxon>Actinomycetes</taxon>
        <taxon>Mycobacteriales</taxon>
        <taxon>Mycobacteriaceae</taxon>
        <taxon>Mycolicibacterium</taxon>
    </lineage>
</organism>
<sequence>MATIDGVTLRSAKSAWGEHRASIHGKSSLALAAPQAVDEAFDAFERDLLVADQRGWPGIDPGSSTVEPVCTTSGARER</sequence>
<protein>
    <recommendedName>
        <fullName evidence="4">Transposase</fullName>
    </recommendedName>
</protein>
<gene>
    <name evidence="2" type="ORF">KL859_26190</name>
</gene>
<keyword evidence="3" id="KW-1185">Reference proteome</keyword>